<evidence type="ECO:0000313" key="4">
    <source>
        <dbReference type="Proteomes" id="UP000054408"/>
    </source>
</evidence>
<dbReference type="SUPFAM" id="SSF51197">
    <property type="entry name" value="Clavaminate synthase-like"/>
    <property type="match status" value="1"/>
</dbReference>
<dbReference type="GO" id="GO:0005737">
    <property type="term" value="C:cytoplasm"/>
    <property type="evidence" value="ECO:0007669"/>
    <property type="project" value="TreeGrafter"/>
</dbReference>
<dbReference type="Gene3D" id="2.60.120.650">
    <property type="entry name" value="Cupin"/>
    <property type="match status" value="1"/>
</dbReference>
<dbReference type="Proteomes" id="UP000054408">
    <property type="component" value="Unassembled WGS sequence"/>
</dbReference>
<dbReference type="GeneID" id="25561888"/>
<dbReference type="PROSITE" id="PS51184">
    <property type="entry name" value="JMJC"/>
    <property type="match status" value="1"/>
</dbReference>
<dbReference type="RefSeq" id="XP_013761211.1">
    <property type="nucleotide sequence ID" value="XM_013905757.1"/>
</dbReference>
<dbReference type="STRING" id="461836.A0A0L0DVD4"/>
<dbReference type="InterPro" id="IPR036770">
    <property type="entry name" value="Ankyrin_rpt-contain_sf"/>
</dbReference>
<evidence type="ECO:0000313" key="3">
    <source>
        <dbReference type="EMBL" id="KNC56175.1"/>
    </source>
</evidence>
<evidence type="ECO:0000259" key="2">
    <source>
        <dbReference type="PROSITE" id="PS51184"/>
    </source>
</evidence>
<dbReference type="OMA" id="HAWFARD"/>
<feature type="domain" description="JmjC" evidence="2">
    <location>
        <begin position="386"/>
        <end position="511"/>
    </location>
</feature>
<dbReference type="InterPro" id="IPR003347">
    <property type="entry name" value="JmjC_dom"/>
</dbReference>
<proteinExistence type="predicted"/>
<dbReference type="InterPro" id="IPR002110">
    <property type="entry name" value="Ankyrin_rpt"/>
</dbReference>
<feature type="repeat" description="ANK" evidence="1">
    <location>
        <begin position="149"/>
        <end position="175"/>
    </location>
</feature>
<protein>
    <recommendedName>
        <fullName evidence="2">JmjC domain-containing protein</fullName>
    </recommendedName>
</protein>
<dbReference type="Gene3D" id="1.25.40.20">
    <property type="entry name" value="Ankyrin repeat-containing domain"/>
    <property type="match status" value="1"/>
</dbReference>
<accession>A0A0L0DVD4</accession>
<dbReference type="PROSITE" id="PS50088">
    <property type="entry name" value="ANK_REPEAT"/>
    <property type="match status" value="1"/>
</dbReference>
<dbReference type="AlphaFoldDB" id="A0A0L0DVD4"/>
<gene>
    <name evidence="3" type="ORF">AMSG_02190</name>
</gene>
<keyword evidence="4" id="KW-1185">Reference proteome</keyword>
<dbReference type="OrthoDB" id="438164at2759"/>
<dbReference type="PROSITE" id="PS50297">
    <property type="entry name" value="ANK_REP_REGION"/>
    <property type="match status" value="1"/>
</dbReference>
<evidence type="ECO:0000256" key="1">
    <source>
        <dbReference type="PROSITE-ProRule" id="PRU00023"/>
    </source>
</evidence>
<keyword evidence="1" id="KW-0040">ANK repeat</keyword>
<organism evidence="3 4">
    <name type="scientific">Thecamonas trahens ATCC 50062</name>
    <dbReference type="NCBI Taxonomy" id="461836"/>
    <lineage>
        <taxon>Eukaryota</taxon>
        <taxon>Apusozoa</taxon>
        <taxon>Apusomonadida</taxon>
        <taxon>Apusomonadidae</taxon>
        <taxon>Thecamonas</taxon>
    </lineage>
</organism>
<sequence length="511" mass="55225">MERSSKHTIVHFLLRGMHARRVYDDGDALEMLAAVLCSPEYIAHDDACPLVTAVHLRIMEALPIFHRCVSHSWLGECVGMADARGWTALHVAASSKSAAHAAMVARAEPSGEYTMYTRSQLDSLVTTTELEAVVRYVAASSLAPRARVTGDTPLHIALDAERYDAARVLLARAKDDSGGVEAQARLLCGELNSVGLSALELGVRRAAASAGSTTLAARAALAAELGIGCPLIDLGDSDVWADNAGWLKEGPMAMASARRRIPSWRLGWYAKSAMDAVMARHGSDRCDVAEFDVIADAQLLGDNEAFRALVLARRMPFVVRGLVAESWADAQMESAFSRNTLLATFGRERIEVADMPYGGGYGRNVRKTTLKRYVAEVMDDGGSSQEYVFLGAPSHRRPAMLAAARLERPQLFRDFDVVLEQFALGPAGSGAQPHYHGAAMNGLIAGAKRWYFSSSGGFYNGPMAAWLEDEGQVWRTTCMQFPGDVVFVPSLWGHAVVNVLPSVAVAIEMLV</sequence>
<dbReference type="SUPFAM" id="SSF48403">
    <property type="entry name" value="Ankyrin repeat"/>
    <property type="match status" value="1"/>
</dbReference>
<reference evidence="3 4" key="1">
    <citation type="submission" date="2010-05" db="EMBL/GenBank/DDBJ databases">
        <title>The Genome Sequence of Thecamonas trahens ATCC 50062.</title>
        <authorList>
            <consortium name="The Broad Institute Genome Sequencing Platform"/>
            <person name="Russ C."/>
            <person name="Cuomo C."/>
            <person name="Shea T."/>
            <person name="Young S.K."/>
            <person name="Zeng Q."/>
            <person name="Koehrsen M."/>
            <person name="Haas B."/>
            <person name="Borodovsky M."/>
            <person name="Guigo R."/>
            <person name="Alvarado L."/>
            <person name="Berlin A."/>
            <person name="Bochicchio J."/>
            <person name="Borenstein D."/>
            <person name="Chapman S."/>
            <person name="Chen Z."/>
            <person name="Freedman E."/>
            <person name="Gellesch M."/>
            <person name="Goldberg J."/>
            <person name="Griggs A."/>
            <person name="Gujja S."/>
            <person name="Heilman E."/>
            <person name="Heiman D."/>
            <person name="Hepburn T."/>
            <person name="Howarth C."/>
            <person name="Jen D."/>
            <person name="Larson L."/>
            <person name="Mehta T."/>
            <person name="Park D."/>
            <person name="Pearson M."/>
            <person name="Roberts A."/>
            <person name="Saif S."/>
            <person name="Shenoy N."/>
            <person name="Sisk P."/>
            <person name="Stolte C."/>
            <person name="Sykes S."/>
            <person name="Thomson T."/>
            <person name="Walk T."/>
            <person name="White J."/>
            <person name="Yandava C."/>
            <person name="Burger G."/>
            <person name="Gray M.W."/>
            <person name="Holland P.W.H."/>
            <person name="King N."/>
            <person name="Lang F.B.F."/>
            <person name="Roger A.J."/>
            <person name="Ruiz-Trillo I."/>
            <person name="Lander E."/>
            <person name="Nusbaum C."/>
        </authorList>
    </citation>
    <scope>NUCLEOTIDE SEQUENCE [LARGE SCALE GENOMIC DNA]</scope>
    <source>
        <strain evidence="3 4">ATCC 50062</strain>
    </source>
</reference>
<dbReference type="PANTHER" id="PTHR12480:SF35">
    <property type="entry name" value="TRANSCRIPTION FACTOR JUMONJI, JMJC DOMAIN-CONTAINING PROTEIN"/>
    <property type="match status" value="1"/>
</dbReference>
<dbReference type="EMBL" id="GL349440">
    <property type="protein sequence ID" value="KNC56175.1"/>
    <property type="molecule type" value="Genomic_DNA"/>
</dbReference>
<dbReference type="InterPro" id="IPR050910">
    <property type="entry name" value="JMJD6_ArgDemeth/LysHydrox"/>
</dbReference>
<dbReference type="PANTHER" id="PTHR12480">
    <property type="entry name" value="ARGININE DEMETHYLASE AND LYSYL-HYDROXYLASE JMJD"/>
    <property type="match status" value="1"/>
</dbReference>
<name>A0A0L0DVD4_THETB</name>